<proteinExistence type="predicted"/>
<keyword evidence="1" id="KW-0472">Membrane</keyword>
<dbReference type="AlphaFoldDB" id="A0A8J3EM43"/>
<accession>A0A8J3EM43</accession>
<gene>
    <name evidence="2" type="ORF">GCM10007096_18600</name>
</gene>
<protein>
    <submittedName>
        <fullName evidence="2">Uncharacterized protein</fullName>
    </submittedName>
</protein>
<keyword evidence="1" id="KW-0812">Transmembrane</keyword>
<evidence type="ECO:0000313" key="3">
    <source>
        <dbReference type="Proteomes" id="UP000656813"/>
    </source>
</evidence>
<organism evidence="2 3">
    <name type="scientific">Pullulanibacillus pueri</name>
    <dbReference type="NCBI Taxonomy" id="1437324"/>
    <lineage>
        <taxon>Bacteria</taxon>
        <taxon>Bacillati</taxon>
        <taxon>Bacillota</taxon>
        <taxon>Bacilli</taxon>
        <taxon>Bacillales</taxon>
        <taxon>Sporolactobacillaceae</taxon>
        <taxon>Pullulanibacillus</taxon>
    </lineage>
</organism>
<dbReference type="RefSeq" id="WP_188497132.1">
    <property type="nucleotide sequence ID" value="NZ_BMFV01000012.1"/>
</dbReference>
<reference evidence="2" key="2">
    <citation type="submission" date="2020-09" db="EMBL/GenBank/DDBJ databases">
        <authorList>
            <person name="Sun Q."/>
            <person name="Zhou Y."/>
        </authorList>
    </citation>
    <scope>NUCLEOTIDE SEQUENCE</scope>
    <source>
        <strain evidence="2">CGMCC 1.12777</strain>
    </source>
</reference>
<comment type="caution">
    <text evidence="2">The sequence shown here is derived from an EMBL/GenBank/DDBJ whole genome shotgun (WGS) entry which is preliminary data.</text>
</comment>
<reference evidence="2" key="1">
    <citation type="journal article" date="2014" name="Int. J. Syst. Evol. Microbiol.">
        <title>Complete genome sequence of Corynebacterium casei LMG S-19264T (=DSM 44701T), isolated from a smear-ripened cheese.</title>
        <authorList>
            <consortium name="US DOE Joint Genome Institute (JGI-PGF)"/>
            <person name="Walter F."/>
            <person name="Albersmeier A."/>
            <person name="Kalinowski J."/>
            <person name="Ruckert C."/>
        </authorList>
    </citation>
    <scope>NUCLEOTIDE SEQUENCE</scope>
    <source>
        <strain evidence="2">CGMCC 1.12777</strain>
    </source>
</reference>
<dbReference type="Proteomes" id="UP000656813">
    <property type="component" value="Unassembled WGS sequence"/>
</dbReference>
<evidence type="ECO:0000256" key="1">
    <source>
        <dbReference type="SAM" id="Phobius"/>
    </source>
</evidence>
<sequence>MEEMKSKEIHSNVWSLLSFATSEKNINQEYRTYMELSSKKLFAYKIEGEIVGWIGIEFWGFIYNHSLAIGILIKNPGRKCFLL</sequence>
<name>A0A8J3EM43_9BACL</name>
<feature type="transmembrane region" description="Helical" evidence="1">
    <location>
        <begin position="50"/>
        <end position="73"/>
    </location>
</feature>
<evidence type="ECO:0000313" key="2">
    <source>
        <dbReference type="EMBL" id="GGH81147.1"/>
    </source>
</evidence>
<keyword evidence="3" id="KW-1185">Reference proteome</keyword>
<keyword evidence="1" id="KW-1133">Transmembrane helix</keyword>
<dbReference type="EMBL" id="BMFV01000012">
    <property type="protein sequence ID" value="GGH81147.1"/>
    <property type="molecule type" value="Genomic_DNA"/>
</dbReference>